<keyword evidence="1" id="KW-1133">Transmembrane helix</keyword>
<gene>
    <name evidence="2" type="ORF">J1899_08185</name>
</gene>
<name>A0ABX8FG70_9BACI</name>
<protein>
    <submittedName>
        <fullName evidence="2">Uncharacterized protein</fullName>
    </submittedName>
</protein>
<evidence type="ECO:0000256" key="1">
    <source>
        <dbReference type="SAM" id="Phobius"/>
    </source>
</evidence>
<proteinExistence type="predicted"/>
<reference evidence="2 3" key="1">
    <citation type="submission" date="2021-03" db="EMBL/GenBank/DDBJ databases">
        <title>The first data on the complete genome of the tetrodotoxin-producing bacterium.</title>
        <authorList>
            <person name="Melnikova D.I."/>
            <person name="Nijland R."/>
            <person name="Magarlamov T.Y."/>
        </authorList>
    </citation>
    <scope>NUCLEOTIDE SEQUENCE [LARGE SCALE GENOMIC DNA]</scope>
    <source>
        <strain evidence="2 3">1839</strain>
    </source>
</reference>
<keyword evidence="1" id="KW-0472">Membrane</keyword>
<organism evidence="2 3">
    <name type="scientific">Cytobacillus gottheilii</name>
    <dbReference type="NCBI Taxonomy" id="859144"/>
    <lineage>
        <taxon>Bacteria</taxon>
        <taxon>Bacillati</taxon>
        <taxon>Bacillota</taxon>
        <taxon>Bacilli</taxon>
        <taxon>Bacillales</taxon>
        <taxon>Bacillaceae</taxon>
        <taxon>Cytobacillus</taxon>
    </lineage>
</organism>
<keyword evidence="1" id="KW-0812">Transmembrane</keyword>
<evidence type="ECO:0000313" key="3">
    <source>
        <dbReference type="Proteomes" id="UP000679247"/>
    </source>
</evidence>
<dbReference type="Proteomes" id="UP000679247">
    <property type="component" value="Chromosome"/>
</dbReference>
<sequence length="133" mass="14485">MRKNKKVQTMSVREFLRNEPARPAPSHFEKYGVVYKVVGATVVILIAGGGFDYALAASAIDAGAQSLYYEIIGIGKWVIVFKGGFDAIKSVGNGDFDSAKKTFFSHVLVYLMLLGLPYAMDKVDDVFHGIATS</sequence>
<keyword evidence="3" id="KW-1185">Reference proteome</keyword>
<dbReference type="EMBL" id="CP071709">
    <property type="protein sequence ID" value="QVY63007.1"/>
    <property type="molecule type" value="Genomic_DNA"/>
</dbReference>
<feature type="transmembrane region" description="Helical" evidence="1">
    <location>
        <begin position="103"/>
        <end position="120"/>
    </location>
</feature>
<dbReference type="RefSeq" id="WP_214478371.1">
    <property type="nucleotide sequence ID" value="NZ_CP071709.1"/>
</dbReference>
<accession>A0ABX8FG70</accession>
<evidence type="ECO:0000313" key="2">
    <source>
        <dbReference type="EMBL" id="QVY63007.1"/>
    </source>
</evidence>